<dbReference type="Proteomes" id="UP000813463">
    <property type="component" value="Chromosome 6"/>
</dbReference>
<evidence type="ECO:0000256" key="3">
    <source>
        <dbReference type="ARBA" id="ARBA00023155"/>
    </source>
</evidence>
<dbReference type="InterPro" id="IPR002913">
    <property type="entry name" value="START_lipid-bd_dom"/>
</dbReference>
<dbReference type="InterPro" id="IPR057993">
    <property type="entry name" value="HD-Zip_IV_C"/>
</dbReference>
<dbReference type="CDD" id="cd08875">
    <property type="entry name" value="START_ArGLABRA2_like"/>
    <property type="match status" value="1"/>
</dbReference>
<dbReference type="PROSITE" id="PS50848">
    <property type="entry name" value="START"/>
    <property type="match status" value="1"/>
</dbReference>
<reference evidence="7" key="1">
    <citation type="journal article" date="2021" name="Nat. Commun.">
        <title>Genomic analyses provide insights into spinach domestication and the genetic basis of agronomic traits.</title>
        <authorList>
            <person name="Cai X."/>
            <person name="Sun X."/>
            <person name="Xu C."/>
            <person name="Sun H."/>
            <person name="Wang X."/>
            <person name="Ge C."/>
            <person name="Zhang Z."/>
            <person name="Wang Q."/>
            <person name="Fei Z."/>
            <person name="Jiao C."/>
            <person name="Wang Q."/>
        </authorList>
    </citation>
    <scope>NUCLEOTIDE SEQUENCE [LARGE SCALE GENOMIC DNA]</scope>
    <source>
        <strain evidence="7">cv. Varoflay</strain>
    </source>
</reference>
<accession>A0A9R0JU89</accession>
<keyword evidence="7" id="KW-1185">Reference proteome</keyword>
<dbReference type="Gene3D" id="3.30.530.20">
    <property type="match status" value="1"/>
</dbReference>
<dbReference type="PANTHER" id="PTHR45654">
    <property type="entry name" value="HOMEOBOX-LEUCINE ZIPPER PROTEIN MERISTEM L1"/>
    <property type="match status" value="1"/>
</dbReference>
<organism evidence="7 8">
    <name type="scientific">Spinacia oleracea</name>
    <name type="common">Spinach</name>
    <dbReference type="NCBI Taxonomy" id="3562"/>
    <lineage>
        <taxon>Eukaryota</taxon>
        <taxon>Viridiplantae</taxon>
        <taxon>Streptophyta</taxon>
        <taxon>Embryophyta</taxon>
        <taxon>Tracheophyta</taxon>
        <taxon>Spermatophyta</taxon>
        <taxon>Magnoliopsida</taxon>
        <taxon>eudicotyledons</taxon>
        <taxon>Gunneridae</taxon>
        <taxon>Pentapetalae</taxon>
        <taxon>Caryophyllales</taxon>
        <taxon>Chenopodiaceae</taxon>
        <taxon>Chenopodioideae</taxon>
        <taxon>Anserineae</taxon>
        <taxon>Spinacia</taxon>
    </lineage>
</organism>
<keyword evidence="2" id="KW-0238">DNA-binding</keyword>
<dbReference type="InterPro" id="IPR042160">
    <property type="entry name" value="HD-Zip_IV"/>
</dbReference>
<gene>
    <name evidence="8" type="primary">LOC110787053</name>
</gene>
<dbReference type="RefSeq" id="XP_021847315.2">
    <property type="nucleotide sequence ID" value="XM_021991623.2"/>
</dbReference>
<evidence type="ECO:0000259" key="6">
    <source>
        <dbReference type="PROSITE" id="PS50848"/>
    </source>
</evidence>
<dbReference type="PANTHER" id="PTHR45654:SF93">
    <property type="entry name" value="HOMEOBOX-LEUCINE ZIPPER PROTEIN HDG2-RELATED"/>
    <property type="match status" value="1"/>
</dbReference>
<dbReference type="Pfam" id="PF25797">
    <property type="entry name" value="PDF2_C"/>
    <property type="match status" value="1"/>
</dbReference>
<sequence>MTILECNYLVNGDEQDQVNPTQMEDHQDISQVQSSSLLRHMKISNEFVAIKDSMEISPLPGNTIELQHSYNTELQPQVGEFSQGMKATDLLMSVSLSADNNKHKIKELVENAMDEVTKMFTEGDPLWQHDLDKGIEVLNMVEYQRIFHSNLDTTLEDIIRMIAVDAPLDNYLPDLNGIIIASNNSNLLTGEDMVNQGQIIKSSNNVHHGSREVGYLPMPAISIVEILMDVRLWSFVFSEMLSRATVLGIVSPGIYDGALQMMAAEYHAPSPLLATRQSCFARYCKELSSNTWAIVDISLESLINNPLMNCRRRPSGCLIQGLPDGNTQVTWIEHTEVEIESVHPLFKSLVSSGIVFSAKKWVDTLARQCQYLDSLTQHSLDALTKEVGPFRIEGMLRLAERMRREFYGATSGTKGNGYKPISIKGGDCILIKTLNSDDQSPALLTVTTSSWFPFSANKVFSFLGNDRNRTKWDALALDRSPEEVFHIHSGQGQEDIVSITKMVDEKGRIDTFFLQEKHENAVASYVMFSPITYDSLSSLSSNNHGNVDEIPLMPSGFAILSNKDHPNQEEENEGSIVTVLFQVLDKSSKAQDIPKRSIRKLYNLVNNTLSSIRAALFEAPDAITYQDGVEQGCMCVQRKLEKIKQGNEASLATTSLTFDQERSSTTTQFSCRTRVVKDLTT</sequence>
<evidence type="ECO:0000256" key="1">
    <source>
        <dbReference type="ARBA" id="ARBA00023015"/>
    </source>
</evidence>
<keyword evidence="3" id="KW-0371">Homeobox</keyword>
<protein>
    <submittedName>
        <fullName evidence="8">Homeobox-leucine zipper protein ROC2-like</fullName>
    </submittedName>
</protein>
<keyword evidence="4" id="KW-0804">Transcription</keyword>
<dbReference type="GO" id="GO:0003677">
    <property type="term" value="F:DNA binding"/>
    <property type="evidence" value="ECO:0007669"/>
    <property type="project" value="UniProtKB-KW"/>
</dbReference>
<keyword evidence="1" id="KW-0805">Transcription regulation</keyword>
<evidence type="ECO:0000256" key="5">
    <source>
        <dbReference type="ARBA" id="ARBA00023242"/>
    </source>
</evidence>
<keyword evidence="5" id="KW-0539">Nucleus</keyword>
<proteinExistence type="predicted"/>
<dbReference type="GO" id="GO:0008289">
    <property type="term" value="F:lipid binding"/>
    <property type="evidence" value="ECO:0007669"/>
    <property type="project" value="InterPro"/>
</dbReference>
<evidence type="ECO:0000313" key="8">
    <source>
        <dbReference type="RefSeq" id="XP_021847315.2"/>
    </source>
</evidence>
<feature type="domain" description="START" evidence="6">
    <location>
        <begin position="98"/>
        <end position="374"/>
    </location>
</feature>
<dbReference type="Pfam" id="PF01852">
    <property type="entry name" value="START"/>
    <property type="match status" value="1"/>
</dbReference>
<dbReference type="AlphaFoldDB" id="A0A9R0JU89"/>
<evidence type="ECO:0000256" key="4">
    <source>
        <dbReference type="ARBA" id="ARBA00023163"/>
    </source>
</evidence>
<dbReference type="InterPro" id="IPR023393">
    <property type="entry name" value="START-like_dom_sf"/>
</dbReference>
<dbReference type="KEGG" id="soe:110787053"/>
<dbReference type="GeneID" id="110787053"/>
<evidence type="ECO:0000256" key="2">
    <source>
        <dbReference type="ARBA" id="ARBA00023125"/>
    </source>
</evidence>
<name>A0A9R0JU89_SPIOL</name>
<dbReference type="SUPFAM" id="SSF55961">
    <property type="entry name" value="Bet v1-like"/>
    <property type="match status" value="2"/>
</dbReference>
<reference evidence="8" key="2">
    <citation type="submission" date="2025-08" db="UniProtKB">
        <authorList>
            <consortium name="RefSeq"/>
        </authorList>
    </citation>
    <scope>IDENTIFICATION</scope>
    <source>
        <tissue evidence="8">Leaf</tissue>
    </source>
</reference>
<dbReference type="SMART" id="SM00234">
    <property type="entry name" value="START"/>
    <property type="match status" value="1"/>
</dbReference>
<evidence type="ECO:0000313" key="7">
    <source>
        <dbReference type="Proteomes" id="UP000813463"/>
    </source>
</evidence>